<feature type="domain" description="PAC" evidence="3">
    <location>
        <begin position="146"/>
        <end position="198"/>
    </location>
</feature>
<dbReference type="Gene3D" id="3.20.20.450">
    <property type="entry name" value="EAL domain"/>
    <property type="match status" value="1"/>
</dbReference>
<dbReference type="SMART" id="SM00052">
    <property type="entry name" value="EAL"/>
    <property type="match status" value="1"/>
</dbReference>
<dbReference type="PANTHER" id="PTHR44757:SF2">
    <property type="entry name" value="BIOFILM ARCHITECTURE MAINTENANCE PROTEIN MBAA"/>
    <property type="match status" value="1"/>
</dbReference>
<evidence type="ECO:0000259" key="3">
    <source>
        <dbReference type="PROSITE" id="PS50113"/>
    </source>
</evidence>
<protein>
    <submittedName>
        <fullName evidence="6">EAL domain-containing protein</fullName>
    </submittedName>
</protein>
<dbReference type="CDD" id="cd01949">
    <property type="entry name" value="GGDEF"/>
    <property type="match status" value="1"/>
</dbReference>
<feature type="transmembrane region" description="Helical" evidence="1">
    <location>
        <begin position="12"/>
        <end position="32"/>
    </location>
</feature>
<dbReference type="NCBIfam" id="TIGR00254">
    <property type="entry name" value="GGDEF"/>
    <property type="match status" value="1"/>
</dbReference>
<dbReference type="InterPro" id="IPR052155">
    <property type="entry name" value="Biofilm_reg_signaling"/>
</dbReference>
<dbReference type="RefSeq" id="WP_285933283.1">
    <property type="nucleotide sequence ID" value="NZ_JASTZU010000051.1"/>
</dbReference>
<dbReference type="SUPFAM" id="SSF141868">
    <property type="entry name" value="EAL domain-like"/>
    <property type="match status" value="1"/>
</dbReference>
<comment type="caution">
    <text evidence="6">The sequence shown here is derived from an EMBL/GenBank/DDBJ whole genome shotgun (WGS) entry which is preliminary data.</text>
</comment>
<gene>
    <name evidence="6" type="ORF">QQS35_16280</name>
</gene>
<dbReference type="NCBIfam" id="TIGR00229">
    <property type="entry name" value="sensory_box"/>
    <property type="match status" value="2"/>
</dbReference>
<dbReference type="CDD" id="cd00130">
    <property type="entry name" value="PAS"/>
    <property type="match status" value="2"/>
</dbReference>
<dbReference type="SUPFAM" id="SSF55073">
    <property type="entry name" value="Nucleotide cyclase"/>
    <property type="match status" value="1"/>
</dbReference>
<dbReference type="InterPro" id="IPR000160">
    <property type="entry name" value="GGDEF_dom"/>
</dbReference>
<dbReference type="Pfam" id="PF00563">
    <property type="entry name" value="EAL"/>
    <property type="match status" value="1"/>
</dbReference>
<dbReference type="InterPro" id="IPR001633">
    <property type="entry name" value="EAL_dom"/>
</dbReference>
<dbReference type="SMART" id="SM00091">
    <property type="entry name" value="PAS"/>
    <property type="match status" value="2"/>
</dbReference>
<dbReference type="Pfam" id="PF00990">
    <property type="entry name" value="GGDEF"/>
    <property type="match status" value="1"/>
</dbReference>
<evidence type="ECO:0000259" key="5">
    <source>
        <dbReference type="PROSITE" id="PS50887"/>
    </source>
</evidence>
<dbReference type="PANTHER" id="PTHR44757">
    <property type="entry name" value="DIGUANYLATE CYCLASE DGCP"/>
    <property type="match status" value="1"/>
</dbReference>
<organism evidence="6 7">
    <name type="scientific">Aquibacillus rhizosphaerae</name>
    <dbReference type="NCBI Taxonomy" id="3051431"/>
    <lineage>
        <taxon>Bacteria</taxon>
        <taxon>Bacillati</taxon>
        <taxon>Bacillota</taxon>
        <taxon>Bacilli</taxon>
        <taxon>Bacillales</taxon>
        <taxon>Bacillaceae</taxon>
        <taxon>Aquibacillus</taxon>
    </lineage>
</organism>
<dbReference type="InterPro" id="IPR043128">
    <property type="entry name" value="Rev_trsase/Diguanyl_cyclase"/>
</dbReference>
<dbReference type="SMART" id="SM00086">
    <property type="entry name" value="PAC"/>
    <property type="match status" value="2"/>
</dbReference>
<evidence type="ECO:0000313" key="6">
    <source>
        <dbReference type="EMBL" id="MDL4841996.1"/>
    </source>
</evidence>
<name>A0ABT7L810_9BACI</name>
<dbReference type="PROSITE" id="PS50883">
    <property type="entry name" value="EAL"/>
    <property type="match status" value="1"/>
</dbReference>
<dbReference type="SUPFAM" id="SSF55785">
    <property type="entry name" value="PYP-like sensor domain (PAS domain)"/>
    <property type="match status" value="2"/>
</dbReference>
<dbReference type="InterPro" id="IPR013655">
    <property type="entry name" value="PAS_fold_3"/>
</dbReference>
<reference evidence="6 7" key="1">
    <citation type="submission" date="2023-06" db="EMBL/GenBank/DDBJ databases">
        <title>Aquibacillus rhizosphaerae LR5S19.</title>
        <authorList>
            <person name="Sun J.-Q."/>
        </authorList>
    </citation>
    <scope>NUCLEOTIDE SEQUENCE [LARGE SCALE GENOMIC DNA]</scope>
    <source>
        <strain evidence="6 7">LR5S19</strain>
    </source>
</reference>
<evidence type="ECO:0000259" key="4">
    <source>
        <dbReference type="PROSITE" id="PS50883"/>
    </source>
</evidence>
<keyword evidence="7" id="KW-1185">Reference proteome</keyword>
<dbReference type="Pfam" id="PF08447">
    <property type="entry name" value="PAS_3"/>
    <property type="match status" value="1"/>
</dbReference>
<evidence type="ECO:0000256" key="1">
    <source>
        <dbReference type="SAM" id="Phobius"/>
    </source>
</evidence>
<dbReference type="InterPro" id="IPR029787">
    <property type="entry name" value="Nucleotide_cyclase"/>
</dbReference>
<dbReference type="InterPro" id="IPR000700">
    <property type="entry name" value="PAS-assoc_C"/>
</dbReference>
<dbReference type="EMBL" id="JASTZU010000051">
    <property type="protein sequence ID" value="MDL4841996.1"/>
    <property type="molecule type" value="Genomic_DNA"/>
</dbReference>
<keyword evidence="1" id="KW-0472">Membrane</keyword>
<dbReference type="Pfam" id="PF13426">
    <property type="entry name" value="PAS_9"/>
    <property type="match status" value="1"/>
</dbReference>
<dbReference type="PROSITE" id="PS50112">
    <property type="entry name" value="PAS"/>
    <property type="match status" value="1"/>
</dbReference>
<feature type="domain" description="GGDEF" evidence="5">
    <location>
        <begin position="347"/>
        <end position="479"/>
    </location>
</feature>
<dbReference type="CDD" id="cd01948">
    <property type="entry name" value="EAL"/>
    <property type="match status" value="1"/>
</dbReference>
<dbReference type="SMART" id="SM00267">
    <property type="entry name" value="GGDEF"/>
    <property type="match status" value="1"/>
</dbReference>
<dbReference type="InterPro" id="IPR035965">
    <property type="entry name" value="PAS-like_dom_sf"/>
</dbReference>
<dbReference type="PROSITE" id="PS50113">
    <property type="entry name" value="PAC"/>
    <property type="match status" value="1"/>
</dbReference>
<dbReference type="InterPro" id="IPR001610">
    <property type="entry name" value="PAC"/>
</dbReference>
<proteinExistence type="predicted"/>
<dbReference type="Gene3D" id="3.30.70.270">
    <property type="match status" value="1"/>
</dbReference>
<dbReference type="InterPro" id="IPR000014">
    <property type="entry name" value="PAS"/>
</dbReference>
<keyword evidence="1" id="KW-0812">Transmembrane</keyword>
<feature type="transmembrane region" description="Helical" evidence="1">
    <location>
        <begin position="38"/>
        <end position="59"/>
    </location>
</feature>
<accession>A0ABT7L810</accession>
<dbReference type="PROSITE" id="PS50887">
    <property type="entry name" value="GGDEF"/>
    <property type="match status" value="1"/>
</dbReference>
<feature type="domain" description="PAS" evidence="2">
    <location>
        <begin position="72"/>
        <end position="144"/>
    </location>
</feature>
<feature type="domain" description="EAL" evidence="4">
    <location>
        <begin position="488"/>
        <end position="738"/>
    </location>
</feature>
<dbReference type="Proteomes" id="UP001235343">
    <property type="component" value="Unassembled WGS sequence"/>
</dbReference>
<dbReference type="Gene3D" id="3.30.450.20">
    <property type="entry name" value="PAS domain"/>
    <property type="match status" value="2"/>
</dbReference>
<evidence type="ECO:0000313" key="7">
    <source>
        <dbReference type="Proteomes" id="UP001235343"/>
    </source>
</evidence>
<keyword evidence="1" id="KW-1133">Transmembrane helix</keyword>
<dbReference type="InterPro" id="IPR035919">
    <property type="entry name" value="EAL_sf"/>
</dbReference>
<evidence type="ECO:0000259" key="2">
    <source>
        <dbReference type="PROSITE" id="PS50112"/>
    </source>
</evidence>
<sequence length="738" mass="84543">MKSNQTAYKRLLIYIFPLIILIEIIGIGWGIFSSANESFFVILLLFLMISTLVLLFFILKGTTDTNKQLSISNEKLNSIFDSLDVAIWSHDLKEDVLLITQGIQKLYGYNLEEFYKDPLFWKKVIYPDDLYVLKEREEKLQSGTPCTSIYRITRPDGEVRWIQDRGFPTIDETGHLIYFTSVLFDITDRKESEDLYRSLIEMSPDIITVLINEKFVYINESGSKVLGVTNDHDFIGMSVSHFIRYEDLTTIKNKLNEVKTEKDIDNLRFELLVARLDRKLIDLEVVIRPILYGGRSAVQLVGRDITNRKRSDKIIHDMAYFDALTGIPNRNMFKQRLESVIETSVNKSFAILFLDLDRFKIINDTKGHSTGDLLLKEVAIKLKQVIGNKGEVFRQGGDEFIILQENTNKQDVVELANEVLGTFAKPSVVEDQEFFVTPSIGISMYPNDGVDQESLIKHADTAMYLAKEQGKNNFQFYYRDLDRITARTMELESGLRRSLAHEQFTLYYQPKVQLKTGKVVGVEALLRWKHPVLGMIAPNEFIPLAEETGLIVPIGKWVLKRACEQIIEWQQNGLGTIPVAVNISMRQIQDVGFVEEVEATIKETEINPSCLELEITESIMQDFERSTMVLNQLKQLGVKLSLDDFGTGYSSLSNLRHLPIDNIKIDKSFVDDIADHIQHSSIVKAIIDMGHNLNFNIIAEGIETEEQLLFFIENSCEVGQGFYYSKPLLPDKLEKFLK</sequence>